<reference evidence="1 2" key="1">
    <citation type="submission" date="2020-02" db="EMBL/GenBank/DDBJ databases">
        <authorList>
            <person name="Hogendoorn C."/>
        </authorList>
    </citation>
    <scope>NUCLEOTIDE SEQUENCE [LARGE SCALE GENOMIC DNA]</scope>
    <source>
        <strain evidence="1">METHB21</strain>
    </source>
</reference>
<dbReference type="InterPro" id="IPR029058">
    <property type="entry name" value="AB_hydrolase_fold"/>
</dbReference>
<organism evidence="1 2">
    <name type="scientific">Candidatus Methylobacter favarea</name>
    <dbReference type="NCBI Taxonomy" id="2707345"/>
    <lineage>
        <taxon>Bacteria</taxon>
        <taxon>Pseudomonadati</taxon>
        <taxon>Pseudomonadota</taxon>
        <taxon>Gammaproteobacteria</taxon>
        <taxon>Methylococcales</taxon>
        <taxon>Methylococcaceae</taxon>
        <taxon>Methylobacter</taxon>
    </lineage>
</organism>
<proteinExistence type="predicted"/>
<evidence type="ECO:0000313" key="2">
    <source>
        <dbReference type="Proteomes" id="UP000494216"/>
    </source>
</evidence>
<evidence type="ECO:0000313" key="1">
    <source>
        <dbReference type="EMBL" id="CAA9891732.1"/>
    </source>
</evidence>
<protein>
    <submittedName>
        <fullName evidence="1">Uncharacterized protein</fullName>
    </submittedName>
</protein>
<comment type="caution">
    <text evidence="1">The sequence shown here is derived from an EMBL/GenBank/DDBJ whole genome shotgun (WGS) entry which is preliminary data.</text>
</comment>
<dbReference type="AlphaFoldDB" id="A0A8S0X297"/>
<dbReference type="Proteomes" id="UP000494216">
    <property type="component" value="Unassembled WGS sequence"/>
</dbReference>
<keyword evidence="2" id="KW-1185">Reference proteome</keyword>
<gene>
    <name evidence="1" type="ORF">METHB2_50003</name>
</gene>
<name>A0A8S0X297_9GAMM</name>
<accession>A0A8S0X297</accession>
<dbReference type="EMBL" id="CADCXN010000080">
    <property type="protein sequence ID" value="CAA9891732.1"/>
    <property type="molecule type" value="Genomic_DNA"/>
</dbReference>
<sequence length="48" mass="5105">MQMGGDIDGLGHFKAKNNSGAIIYQMLNSNCPDLHCKSFYAGGPVTSD</sequence>
<dbReference type="Gene3D" id="3.40.50.1820">
    <property type="entry name" value="alpha/beta hydrolase"/>
    <property type="match status" value="1"/>
</dbReference>